<keyword evidence="2" id="KW-0732">Signal</keyword>
<feature type="signal peptide" evidence="2">
    <location>
        <begin position="1"/>
        <end position="21"/>
    </location>
</feature>
<dbReference type="PANTHER" id="PTHR35606">
    <property type="entry name" value="CELLULOSE-BINDING FAMILY II PROTEIN"/>
    <property type="match status" value="1"/>
</dbReference>
<evidence type="ECO:0000256" key="2">
    <source>
        <dbReference type="SAM" id="SignalP"/>
    </source>
</evidence>
<feature type="compositionally biased region" description="Low complexity" evidence="1">
    <location>
        <begin position="42"/>
        <end position="53"/>
    </location>
</feature>
<feature type="chain" id="PRO_5001753922" description="Peptidase M10 metallopeptidase domain-containing protein" evidence="2">
    <location>
        <begin position="22"/>
        <end position="370"/>
    </location>
</feature>
<dbReference type="SUPFAM" id="SSF55486">
    <property type="entry name" value="Metalloproteases ('zincins'), catalytic domain"/>
    <property type="match status" value="1"/>
</dbReference>
<gene>
    <name evidence="3" type="ORF">F444_10798</name>
</gene>
<comment type="caution">
    <text evidence="3">The sequence shown here is derived from an EMBL/GenBank/DDBJ whole genome shotgun (WGS) entry which is preliminary data.</text>
</comment>
<dbReference type="AlphaFoldDB" id="A0A081A2X3"/>
<reference evidence="3 4" key="1">
    <citation type="submission" date="2013-11" db="EMBL/GenBank/DDBJ databases">
        <title>The Genome Sequence of Phytophthora parasitica P1976.</title>
        <authorList>
            <consortium name="The Broad Institute Genomics Platform"/>
            <person name="Russ C."/>
            <person name="Tyler B."/>
            <person name="Panabieres F."/>
            <person name="Shan W."/>
            <person name="Tripathy S."/>
            <person name="Grunwald N."/>
            <person name="Machado M."/>
            <person name="Johnson C.S."/>
            <person name="Walker B."/>
            <person name="Young S."/>
            <person name="Zeng Q."/>
            <person name="Gargeya S."/>
            <person name="Fitzgerald M."/>
            <person name="Haas B."/>
            <person name="Abouelleil A."/>
            <person name="Allen A.W."/>
            <person name="Alvarado L."/>
            <person name="Arachchi H.M."/>
            <person name="Berlin A.M."/>
            <person name="Chapman S.B."/>
            <person name="Gainer-Dewar J."/>
            <person name="Goldberg J."/>
            <person name="Griggs A."/>
            <person name="Gujja S."/>
            <person name="Hansen M."/>
            <person name="Howarth C."/>
            <person name="Imamovic A."/>
            <person name="Ireland A."/>
            <person name="Larimer J."/>
            <person name="McCowan C."/>
            <person name="Murphy C."/>
            <person name="Pearson M."/>
            <person name="Poon T.W."/>
            <person name="Priest M."/>
            <person name="Roberts A."/>
            <person name="Saif S."/>
            <person name="Shea T."/>
            <person name="Sisk P."/>
            <person name="Sykes S."/>
            <person name="Wortman J."/>
            <person name="Nusbaum C."/>
            <person name="Birren B."/>
        </authorList>
    </citation>
    <scope>NUCLEOTIDE SEQUENCE [LARGE SCALE GENOMIC DNA]</scope>
    <source>
        <strain evidence="3 4">P1976</strain>
    </source>
</reference>
<evidence type="ECO:0000313" key="3">
    <source>
        <dbReference type="EMBL" id="ETO73234.1"/>
    </source>
</evidence>
<feature type="compositionally biased region" description="Polar residues" evidence="1">
    <location>
        <begin position="28"/>
        <end position="41"/>
    </location>
</feature>
<sequence length="370" mass="40716">MRATSLLTAILAVIVATTSSAVKLDNPNGYSQEKGTRAPSQATTSGSTGTGASLLRSSNSRSIGAGLEQQEGSSYMGTSGSDEIAYVSVWGAPVVAHTSSNHSAAVPTFGKITSKAGECVVAEPTEYISKDYLNWVWQHRIGPNSDTSSKSNWNVMDNKNWIMDHLVHNNGSLNYCVRWDTDSQLSKDVASKFHGILERHYNAWNSGSRATIAGPLQSSASTWSAGLPKTRPSSSGVMSQWARSTKCSDECYRFYDNVNDQWSDTSNCKGEPFDVSLWLKEDIPYGFGYDWGEEISLNNTLQNLYDKNLLFFAHEIGHGFGLPDFYGLEDKPATDFPNCVMMAYSAITVTPGDGWMLRRVLDHVRDRYNF</sequence>
<name>A0A081A2X3_PHYNI</name>
<evidence type="ECO:0000256" key="1">
    <source>
        <dbReference type="SAM" id="MobiDB-lite"/>
    </source>
</evidence>
<dbReference type="OrthoDB" id="94998at2759"/>
<proteinExistence type="predicted"/>
<dbReference type="PANTHER" id="PTHR35606:SF4">
    <property type="entry name" value="CELLULOSE-BINDING FAMILY II PROTEIN"/>
    <property type="match status" value="1"/>
</dbReference>
<organism evidence="3 4">
    <name type="scientific">Phytophthora nicotianae P1976</name>
    <dbReference type="NCBI Taxonomy" id="1317066"/>
    <lineage>
        <taxon>Eukaryota</taxon>
        <taxon>Sar</taxon>
        <taxon>Stramenopiles</taxon>
        <taxon>Oomycota</taxon>
        <taxon>Peronosporomycetes</taxon>
        <taxon>Peronosporales</taxon>
        <taxon>Peronosporaceae</taxon>
        <taxon>Phytophthora</taxon>
    </lineage>
</organism>
<accession>A0A081A2X3</accession>
<feature type="region of interest" description="Disordered" evidence="1">
    <location>
        <begin position="24"/>
        <end position="58"/>
    </location>
</feature>
<evidence type="ECO:0008006" key="5">
    <source>
        <dbReference type="Google" id="ProtNLM"/>
    </source>
</evidence>
<dbReference type="Proteomes" id="UP000028582">
    <property type="component" value="Unassembled WGS sequence"/>
</dbReference>
<dbReference type="EMBL" id="ANJA01001938">
    <property type="protein sequence ID" value="ETO73234.1"/>
    <property type="molecule type" value="Genomic_DNA"/>
</dbReference>
<evidence type="ECO:0000313" key="4">
    <source>
        <dbReference type="Proteomes" id="UP000028582"/>
    </source>
</evidence>
<protein>
    <recommendedName>
        <fullName evidence="5">Peptidase M10 metallopeptidase domain-containing protein</fullName>
    </recommendedName>
</protein>